<dbReference type="RefSeq" id="WP_377812585.1">
    <property type="nucleotide sequence ID" value="NZ_JBHRSJ010000001.1"/>
</dbReference>
<dbReference type="Pfam" id="PF14375">
    <property type="entry name" value="Cys_rich_CWC"/>
    <property type="match status" value="1"/>
</dbReference>
<accession>A0ABV7AP08</accession>
<evidence type="ECO:0000313" key="2">
    <source>
        <dbReference type="Proteomes" id="UP001595457"/>
    </source>
</evidence>
<comment type="caution">
    <text evidence="1">The sequence shown here is derived from an EMBL/GenBank/DDBJ whole genome shotgun (WGS) entry which is preliminary data.</text>
</comment>
<gene>
    <name evidence="1" type="ORF">ACFOJE_02135</name>
</gene>
<proteinExistence type="predicted"/>
<evidence type="ECO:0000313" key="1">
    <source>
        <dbReference type="EMBL" id="MFC2971015.1"/>
    </source>
</evidence>
<protein>
    <submittedName>
        <fullName evidence="1">Cysteine-rich CWC family protein</fullName>
    </submittedName>
</protein>
<reference evidence="2" key="1">
    <citation type="journal article" date="2019" name="Int. J. Syst. Evol. Microbiol.">
        <title>The Global Catalogue of Microorganisms (GCM) 10K type strain sequencing project: providing services to taxonomists for standard genome sequencing and annotation.</title>
        <authorList>
            <consortium name="The Broad Institute Genomics Platform"/>
            <consortium name="The Broad Institute Genome Sequencing Center for Infectious Disease"/>
            <person name="Wu L."/>
            <person name="Ma J."/>
        </authorList>
    </citation>
    <scope>NUCLEOTIDE SEQUENCE [LARGE SCALE GENOMIC DNA]</scope>
    <source>
        <strain evidence="2">KCTC 62195</strain>
    </source>
</reference>
<organism evidence="1 2">
    <name type="scientific">Azotobacter bryophylli</name>
    <dbReference type="NCBI Taxonomy" id="1986537"/>
    <lineage>
        <taxon>Bacteria</taxon>
        <taxon>Pseudomonadati</taxon>
        <taxon>Pseudomonadota</taxon>
        <taxon>Gammaproteobacteria</taxon>
        <taxon>Pseudomonadales</taxon>
        <taxon>Pseudomonadaceae</taxon>
        <taxon>Azotobacter</taxon>
    </lineage>
</organism>
<dbReference type="InterPro" id="IPR032720">
    <property type="entry name" value="Cys_rich_CWC"/>
</dbReference>
<dbReference type="EMBL" id="JBHRSJ010000001">
    <property type="protein sequence ID" value="MFC2971015.1"/>
    <property type="molecule type" value="Genomic_DNA"/>
</dbReference>
<name>A0ABV7AP08_9GAMM</name>
<dbReference type="Proteomes" id="UP001595457">
    <property type="component" value="Unassembled WGS sequence"/>
</dbReference>
<sequence>MNCLMPTEQDPGRCPLCGRGNACGLADPTAPVRTCWCFSAQIASGTLERIPKEVRGRACLCSSCQQRLQEEQAP</sequence>
<keyword evidence="2" id="KW-1185">Reference proteome</keyword>